<dbReference type="InterPro" id="IPR033753">
    <property type="entry name" value="GCV_H/Fam206"/>
</dbReference>
<dbReference type="GO" id="GO:0009249">
    <property type="term" value="P:protein lipoylation"/>
    <property type="evidence" value="ECO:0007669"/>
    <property type="project" value="TreeGrafter"/>
</dbReference>
<feature type="domain" description="Lipoyl-binding" evidence="5">
    <location>
        <begin position="22"/>
        <end position="104"/>
    </location>
</feature>
<keyword evidence="7" id="KW-1185">Reference proteome</keyword>
<dbReference type="GO" id="GO:0005960">
    <property type="term" value="C:glycine cleavage complex"/>
    <property type="evidence" value="ECO:0007669"/>
    <property type="project" value="InterPro"/>
</dbReference>
<evidence type="ECO:0000256" key="2">
    <source>
        <dbReference type="ARBA" id="ARBA00022823"/>
    </source>
</evidence>
<dbReference type="AlphaFoldDB" id="F2NM66"/>
<dbReference type="InterPro" id="IPR002930">
    <property type="entry name" value="GCV_H"/>
</dbReference>
<comment type="function">
    <text evidence="3">The glycine cleavage system catalyzes the degradation of glycine. The H protein shuttles the methylamine group of glycine from the P protein to the T protein.</text>
</comment>
<dbReference type="InterPro" id="IPR011053">
    <property type="entry name" value="Single_hybrid_motif"/>
</dbReference>
<comment type="similarity">
    <text evidence="1 3">Belongs to the GcvH family.</text>
</comment>
<dbReference type="GO" id="GO:0019464">
    <property type="term" value="P:glycine decarboxylation via glycine cleavage system"/>
    <property type="evidence" value="ECO:0007669"/>
    <property type="project" value="UniProtKB-UniRule"/>
</dbReference>
<dbReference type="RefSeq" id="WP_013703588.1">
    <property type="nucleotide sequence ID" value="NC_015387.1"/>
</dbReference>
<proteinExistence type="inferred from homology"/>
<dbReference type="PANTHER" id="PTHR11715">
    <property type="entry name" value="GLYCINE CLEAVAGE SYSTEM H PROTEIN"/>
    <property type="match status" value="1"/>
</dbReference>
<evidence type="ECO:0000256" key="1">
    <source>
        <dbReference type="ARBA" id="ARBA00009249"/>
    </source>
</evidence>
<dbReference type="Gene3D" id="2.40.50.100">
    <property type="match status" value="1"/>
</dbReference>
<name>F2NM66_MARHT</name>
<dbReference type="NCBIfam" id="TIGR00527">
    <property type="entry name" value="gcvH"/>
    <property type="match status" value="1"/>
</dbReference>
<keyword evidence="2 3" id="KW-0450">Lipoyl</keyword>
<comment type="cofactor">
    <cofactor evidence="3">
        <name>(R)-lipoate</name>
        <dbReference type="ChEBI" id="CHEBI:83088"/>
    </cofactor>
    <text evidence="3">Binds 1 lipoyl cofactor covalently.</text>
</comment>
<evidence type="ECO:0000313" key="6">
    <source>
        <dbReference type="EMBL" id="AEB11536.1"/>
    </source>
</evidence>
<dbReference type="Proteomes" id="UP000007030">
    <property type="component" value="Chromosome"/>
</dbReference>
<evidence type="ECO:0000256" key="3">
    <source>
        <dbReference type="HAMAP-Rule" id="MF_00272"/>
    </source>
</evidence>
<dbReference type="PROSITE" id="PS00189">
    <property type="entry name" value="LIPOYL"/>
    <property type="match status" value="1"/>
</dbReference>
<evidence type="ECO:0000259" key="5">
    <source>
        <dbReference type="PROSITE" id="PS50968"/>
    </source>
</evidence>
<reference evidence="6 7" key="1">
    <citation type="journal article" date="2012" name="Stand. Genomic Sci.">
        <title>Complete genome sequence of the aerobic, heterotroph Marinithermus hydrothermalis type strain (T1(T)) from a deep-sea hydrothermal vent chimney.</title>
        <authorList>
            <person name="Copeland A."/>
            <person name="Gu W."/>
            <person name="Yasawong M."/>
            <person name="Lapidus A."/>
            <person name="Lucas S."/>
            <person name="Deshpande S."/>
            <person name="Pagani I."/>
            <person name="Tapia R."/>
            <person name="Cheng J.F."/>
            <person name="Goodwin L.A."/>
            <person name="Pitluck S."/>
            <person name="Liolios K."/>
            <person name="Ivanova N."/>
            <person name="Mavromatis K."/>
            <person name="Mikhailova N."/>
            <person name="Pati A."/>
            <person name="Chen A."/>
            <person name="Palaniappan K."/>
            <person name="Land M."/>
            <person name="Pan C."/>
            <person name="Brambilla E.M."/>
            <person name="Rohde M."/>
            <person name="Tindall B.J."/>
            <person name="Sikorski J."/>
            <person name="Goker M."/>
            <person name="Detter J.C."/>
            <person name="Bristow J."/>
            <person name="Eisen J.A."/>
            <person name="Markowitz V."/>
            <person name="Hugenholtz P."/>
            <person name="Kyrpides N.C."/>
            <person name="Klenk H.P."/>
            <person name="Woyke T."/>
        </authorList>
    </citation>
    <scope>NUCLEOTIDE SEQUENCE [LARGE SCALE GENOMIC DNA]</scope>
    <source>
        <strain evidence="7">DSM 14884 / JCM 11576 / T1</strain>
    </source>
</reference>
<dbReference type="CDD" id="cd06848">
    <property type="entry name" value="GCS_H"/>
    <property type="match status" value="1"/>
</dbReference>
<dbReference type="EMBL" id="CP002630">
    <property type="protein sequence ID" value="AEB11536.1"/>
    <property type="molecule type" value="Genomic_DNA"/>
</dbReference>
<dbReference type="HOGENOM" id="CLU_097408_2_0_0"/>
<dbReference type="KEGG" id="mhd:Marky_0786"/>
<dbReference type="GO" id="GO:0005829">
    <property type="term" value="C:cytosol"/>
    <property type="evidence" value="ECO:0007669"/>
    <property type="project" value="TreeGrafter"/>
</dbReference>
<gene>
    <name evidence="3" type="primary">gcvH</name>
    <name evidence="6" type="ordered locus">Marky_0786</name>
</gene>
<evidence type="ECO:0000256" key="4">
    <source>
        <dbReference type="PIRSR" id="PIRSR617453-50"/>
    </source>
</evidence>
<sequence length="128" mass="13921">MQIPEELKYTKSHEWARLEEDLVVVGITDFAQDALGDVVYVELPEVGRQVAAGEAVAVVESVKTASDIYAPVAGEIVAVNEALVDAPERVNEDPYGEGWMFKIKPADPAAFEALLDARGYQEVIESEA</sequence>
<dbReference type="PANTHER" id="PTHR11715:SF3">
    <property type="entry name" value="GLYCINE CLEAVAGE SYSTEM H PROTEIN-RELATED"/>
    <property type="match status" value="1"/>
</dbReference>
<dbReference type="eggNOG" id="COG0509">
    <property type="taxonomic scope" value="Bacteria"/>
</dbReference>
<dbReference type="Pfam" id="PF01597">
    <property type="entry name" value="GCV_H"/>
    <property type="match status" value="1"/>
</dbReference>
<dbReference type="PROSITE" id="PS50968">
    <property type="entry name" value="BIOTINYL_LIPOYL"/>
    <property type="match status" value="1"/>
</dbReference>
<feature type="modified residue" description="N6-lipoyllysine" evidence="3 4">
    <location>
        <position position="63"/>
    </location>
</feature>
<dbReference type="InterPro" id="IPR017453">
    <property type="entry name" value="GCV_H_sub"/>
</dbReference>
<dbReference type="InterPro" id="IPR003016">
    <property type="entry name" value="2-oxoA_DH_lipoyl-BS"/>
</dbReference>
<organism evidence="6 7">
    <name type="scientific">Marinithermus hydrothermalis (strain DSM 14884 / JCM 11576 / T1)</name>
    <dbReference type="NCBI Taxonomy" id="869210"/>
    <lineage>
        <taxon>Bacteria</taxon>
        <taxon>Thermotogati</taxon>
        <taxon>Deinococcota</taxon>
        <taxon>Deinococci</taxon>
        <taxon>Thermales</taxon>
        <taxon>Thermaceae</taxon>
        <taxon>Marinithermus</taxon>
    </lineage>
</organism>
<comment type="subunit">
    <text evidence="3">The glycine cleavage system is composed of four proteins: P, T, L and H.</text>
</comment>
<dbReference type="InterPro" id="IPR000089">
    <property type="entry name" value="Biotin_lipoyl"/>
</dbReference>
<dbReference type="STRING" id="869210.Marky_0786"/>
<accession>F2NM66</accession>
<evidence type="ECO:0000313" key="7">
    <source>
        <dbReference type="Proteomes" id="UP000007030"/>
    </source>
</evidence>
<protein>
    <recommendedName>
        <fullName evidence="3">Glycine cleavage system H protein</fullName>
    </recommendedName>
</protein>
<dbReference type="OrthoDB" id="9796712at2"/>
<dbReference type="NCBIfam" id="NF002270">
    <property type="entry name" value="PRK01202.1"/>
    <property type="match status" value="1"/>
</dbReference>
<dbReference type="SUPFAM" id="SSF51230">
    <property type="entry name" value="Single hybrid motif"/>
    <property type="match status" value="1"/>
</dbReference>
<dbReference type="HAMAP" id="MF_00272">
    <property type="entry name" value="GcvH"/>
    <property type="match status" value="1"/>
</dbReference>